<protein>
    <recommendedName>
        <fullName evidence="4">Large ribosomal subunit protein uL23</fullName>
    </recommendedName>
</protein>
<evidence type="ECO:0000256" key="3">
    <source>
        <dbReference type="ARBA" id="ARBA00023274"/>
    </source>
</evidence>
<dbReference type="EMBL" id="JASJOU010000002">
    <property type="protein sequence ID" value="MDJ1500932.1"/>
    <property type="molecule type" value="Genomic_DNA"/>
</dbReference>
<comment type="function">
    <text evidence="4">One of the early assembly proteins it binds 23S rRNA. One of the proteins that surrounds the polypeptide exit tunnel on the outside of the ribosome. Forms the main docking site for trigger factor binding to the ribosome.</text>
</comment>
<dbReference type="GO" id="GO:0019843">
    <property type="term" value="F:rRNA binding"/>
    <property type="evidence" value="ECO:0007669"/>
    <property type="project" value="UniProtKB-UniRule"/>
</dbReference>
<dbReference type="GO" id="GO:0006412">
    <property type="term" value="P:translation"/>
    <property type="evidence" value="ECO:0007669"/>
    <property type="project" value="UniProtKB-UniRule"/>
</dbReference>
<sequence>MSIIKRPLITEKANALTEKGIYTFVVDKKANKIEIKKAIERAYGVNVNGVRTIRYAGKEKTRFTQSKVLAGRTVSYKKAIVTLAAGEVIDFYGDI</sequence>
<keyword evidence="2 4" id="KW-0689">Ribosomal protein</keyword>
<dbReference type="HAMAP" id="MF_01369_B">
    <property type="entry name" value="Ribosomal_uL23_B"/>
    <property type="match status" value="1"/>
</dbReference>
<dbReference type="GO" id="GO:0003735">
    <property type="term" value="F:structural constituent of ribosome"/>
    <property type="evidence" value="ECO:0007669"/>
    <property type="project" value="InterPro"/>
</dbReference>
<evidence type="ECO:0000256" key="2">
    <source>
        <dbReference type="ARBA" id="ARBA00022980"/>
    </source>
</evidence>
<dbReference type="Proteomes" id="UP001232063">
    <property type="component" value="Unassembled WGS sequence"/>
</dbReference>
<accession>A0AAE3R586</accession>
<evidence type="ECO:0000313" key="5">
    <source>
        <dbReference type="EMBL" id="MDJ1500932.1"/>
    </source>
</evidence>
<keyword evidence="6" id="KW-1185">Reference proteome</keyword>
<evidence type="ECO:0000256" key="1">
    <source>
        <dbReference type="ARBA" id="ARBA00006700"/>
    </source>
</evidence>
<evidence type="ECO:0000313" key="6">
    <source>
        <dbReference type="Proteomes" id="UP001232063"/>
    </source>
</evidence>
<keyword evidence="4" id="KW-0694">RNA-binding</keyword>
<comment type="caution">
    <text evidence="5">The sequence shown here is derived from an EMBL/GenBank/DDBJ whole genome shotgun (WGS) entry which is preliminary data.</text>
</comment>
<dbReference type="InterPro" id="IPR012678">
    <property type="entry name" value="Ribosomal_uL23/eL15/eS24_sf"/>
</dbReference>
<dbReference type="Gene3D" id="3.30.70.330">
    <property type="match status" value="1"/>
</dbReference>
<dbReference type="PANTHER" id="PTHR11620">
    <property type="entry name" value="60S RIBOSOMAL PROTEIN L23A"/>
    <property type="match status" value="1"/>
</dbReference>
<comment type="subunit">
    <text evidence="4">Part of the 50S ribosomal subunit. Contacts protein L29, and trigger factor when it is bound to the ribosome.</text>
</comment>
<keyword evidence="3 4" id="KW-0687">Ribonucleoprotein</keyword>
<dbReference type="GO" id="GO:0005840">
    <property type="term" value="C:ribosome"/>
    <property type="evidence" value="ECO:0007669"/>
    <property type="project" value="UniProtKB-KW"/>
</dbReference>
<dbReference type="GO" id="GO:1990904">
    <property type="term" value="C:ribonucleoprotein complex"/>
    <property type="evidence" value="ECO:0007669"/>
    <property type="project" value="UniProtKB-KW"/>
</dbReference>
<gene>
    <name evidence="4 5" type="primary">rplW</name>
    <name evidence="5" type="ORF">QNI22_09745</name>
</gene>
<organism evidence="5 6">
    <name type="scientific">Xanthocytophaga agilis</name>
    <dbReference type="NCBI Taxonomy" id="3048010"/>
    <lineage>
        <taxon>Bacteria</taxon>
        <taxon>Pseudomonadati</taxon>
        <taxon>Bacteroidota</taxon>
        <taxon>Cytophagia</taxon>
        <taxon>Cytophagales</taxon>
        <taxon>Rhodocytophagaceae</taxon>
        <taxon>Xanthocytophaga</taxon>
    </lineage>
</organism>
<reference evidence="5" key="1">
    <citation type="submission" date="2023-05" db="EMBL/GenBank/DDBJ databases">
        <authorList>
            <person name="Zhang X."/>
        </authorList>
    </citation>
    <scope>NUCLEOTIDE SEQUENCE</scope>
    <source>
        <strain evidence="5">BD1B2-1</strain>
    </source>
</reference>
<evidence type="ECO:0000256" key="4">
    <source>
        <dbReference type="HAMAP-Rule" id="MF_01369"/>
    </source>
</evidence>
<dbReference type="AlphaFoldDB" id="A0AAE3R586"/>
<dbReference type="NCBIfam" id="NF004363">
    <property type="entry name" value="PRK05738.2-4"/>
    <property type="match status" value="1"/>
</dbReference>
<proteinExistence type="inferred from homology"/>
<keyword evidence="4" id="KW-0699">rRNA-binding</keyword>
<dbReference type="InterPro" id="IPR012677">
    <property type="entry name" value="Nucleotide-bd_a/b_plait_sf"/>
</dbReference>
<dbReference type="SUPFAM" id="SSF54189">
    <property type="entry name" value="Ribosomal proteins S24e, L23 and L15e"/>
    <property type="match status" value="1"/>
</dbReference>
<dbReference type="Pfam" id="PF00276">
    <property type="entry name" value="Ribosomal_L23"/>
    <property type="match status" value="1"/>
</dbReference>
<name>A0AAE3R586_9BACT</name>
<dbReference type="InterPro" id="IPR013025">
    <property type="entry name" value="Ribosomal_uL23-like"/>
</dbReference>
<comment type="similarity">
    <text evidence="1 4">Belongs to the universal ribosomal protein uL23 family.</text>
</comment>
<dbReference type="RefSeq" id="WP_313975484.1">
    <property type="nucleotide sequence ID" value="NZ_JASJOU010000002.1"/>
</dbReference>